<gene>
    <name evidence="1" type="ORF">ROZALSC1DRAFT_25264</name>
</gene>
<evidence type="ECO:0000313" key="1">
    <source>
        <dbReference type="EMBL" id="RKP16450.1"/>
    </source>
</evidence>
<name>A0A4P9YE12_ROZAC</name>
<sequence length="263" mass="30836">MVYYLSILSTVGSSVMEITSYRSNHLSRSRGRFKRQGIRKNTAITFKKIAWDVKSLVSIKNLFEISRLKIHETENINFKKNLGMNLGERDQFLLLSVIMENLSWIVSQTEPKDIQITSLHQLKEFEMFNGKFEKYQYIQDPIFKEFPLFLGERKRSEQCVPYEEAALISDDVLRIVVDKSLINNYNVFCLEKIHTFSSSEYAGSMDVFDLKSTLDRKATDLYVTKEIIIFRKVRFQNTSDVEFGAYIYDEYGRTKEINILCRA</sequence>
<protein>
    <submittedName>
        <fullName evidence="1">Uncharacterized protein</fullName>
    </submittedName>
</protein>
<dbReference type="EMBL" id="ML006536">
    <property type="protein sequence ID" value="RKP16450.1"/>
    <property type="molecule type" value="Genomic_DNA"/>
</dbReference>
<dbReference type="Proteomes" id="UP000281549">
    <property type="component" value="Unassembled WGS sequence"/>
</dbReference>
<reference evidence="2" key="1">
    <citation type="journal article" date="2018" name="Nat. Microbiol.">
        <title>Leveraging single-cell genomics to expand the fungal tree of life.</title>
        <authorList>
            <person name="Ahrendt S.R."/>
            <person name="Quandt C.A."/>
            <person name="Ciobanu D."/>
            <person name="Clum A."/>
            <person name="Salamov A."/>
            <person name="Andreopoulos B."/>
            <person name="Cheng J.F."/>
            <person name="Woyke T."/>
            <person name="Pelin A."/>
            <person name="Henrissat B."/>
            <person name="Reynolds N.K."/>
            <person name="Benny G.L."/>
            <person name="Smith M.E."/>
            <person name="James T.Y."/>
            <person name="Grigoriev I.V."/>
        </authorList>
    </citation>
    <scope>NUCLEOTIDE SEQUENCE [LARGE SCALE GENOMIC DNA]</scope>
    <source>
        <strain evidence="2">CSF55</strain>
    </source>
</reference>
<proteinExistence type="predicted"/>
<accession>A0A4P9YE12</accession>
<organism evidence="1 2">
    <name type="scientific">Rozella allomycis (strain CSF55)</name>
    <dbReference type="NCBI Taxonomy" id="988480"/>
    <lineage>
        <taxon>Eukaryota</taxon>
        <taxon>Fungi</taxon>
        <taxon>Fungi incertae sedis</taxon>
        <taxon>Cryptomycota</taxon>
        <taxon>Cryptomycota incertae sedis</taxon>
        <taxon>Rozella</taxon>
    </lineage>
</organism>
<evidence type="ECO:0000313" key="2">
    <source>
        <dbReference type="Proteomes" id="UP000281549"/>
    </source>
</evidence>
<dbReference type="AlphaFoldDB" id="A0A4P9YE12"/>